<name>A0A9P0QU81_9ASCO</name>
<keyword evidence="4 9" id="KW-0540">Nuclease</keyword>
<dbReference type="PANTHER" id="PTHR10642:SF30">
    <property type="entry name" value="RIBONUCLEASE H"/>
    <property type="match status" value="1"/>
</dbReference>
<dbReference type="CDD" id="cd09280">
    <property type="entry name" value="RNase_HI_eukaryote_like"/>
    <property type="match status" value="1"/>
</dbReference>
<dbReference type="InterPro" id="IPR002156">
    <property type="entry name" value="RNaseH_domain"/>
</dbReference>
<organism evidence="12 13">
    <name type="scientific">[Candida] railenensis</name>
    <dbReference type="NCBI Taxonomy" id="45579"/>
    <lineage>
        <taxon>Eukaryota</taxon>
        <taxon>Fungi</taxon>
        <taxon>Dikarya</taxon>
        <taxon>Ascomycota</taxon>
        <taxon>Saccharomycotina</taxon>
        <taxon>Pichiomycetes</taxon>
        <taxon>Debaryomycetaceae</taxon>
        <taxon>Kurtzmaniella</taxon>
    </lineage>
</organism>
<evidence type="ECO:0000256" key="4">
    <source>
        <dbReference type="ARBA" id="ARBA00022722"/>
    </source>
</evidence>
<evidence type="ECO:0000313" key="12">
    <source>
        <dbReference type="EMBL" id="CAH2355054.1"/>
    </source>
</evidence>
<keyword evidence="8 9" id="KW-0460">Magnesium</keyword>
<keyword evidence="7 9" id="KW-0378">Hydrolase</keyword>
<comment type="similarity">
    <text evidence="2 9">Belongs to the RNase H family.</text>
</comment>
<accession>A0A9P0QU81</accession>
<dbReference type="Pfam" id="PF00075">
    <property type="entry name" value="RNase_H"/>
    <property type="match status" value="1"/>
</dbReference>
<feature type="domain" description="RNase H type-1" evidence="11">
    <location>
        <begin position="139"/>
        <end position="301"/>
    </location>
</feature>
<dbReference type="InterPro" id="IPR017067">
    <property type="entry name" value="RNase_H1_euk"/>
</dbReference>
<dbReference type="InterPro" id="IPR011320">
    <property type="entry name" value="RNase_H1_N"/>
</dbReference>
<keyword evidence="5 9" id="KW-0479">Metal-binding</keyword>
<dbReference type="AlphaFoldDB" id="A0A9P0QU81"/>
<sequence>MPYYAVQNGRSKGVYNTWNACNEQVSGYRGAIYKKFSTASEANAFVRGKDGYNSVSTPTNRSSTNSISKPKSSSSRAIKSSMPSRYYSVSSTQSPFIGKSEPVTGSTTPGLHPGGLYLSPLVSSSSGSHKVDSAIANTEPVLKEIYVDGASRGNGKHTRPFSGYGVYYGPNDDRNAGVPMSAVDDIPATNQRAELAAMLHALKDVALADSNEKFTIKSDSQYSIKAIREWSRNWESNGWKSSTGKPVQNKDLIEQCLKWDKIISKKYSEKGWGSLVIEHVRGHQGIEGNEAADRLANIGADKDEASRRN</sequence>
<evidence type="ECO:0000256" key="3">
    <source>
        <dbReference type="ARBA" id="ARBA00012180"/>
    </source>
</evidence>
<dbReference type="InterPro" id="IPR036397">
    <property type="entry name" value="RNaseH_sf"/>
</dbReference>
<evidence type="ECO:0000313" key="13">
    <source>
        <dbReference type="Proteomes" id="UP000837801"/>
    </source>
</evidence>
<dbReference type="PIRSF" id="PIRSF036852">
    <property type="entry name" value="Ribonuclease_H1_euk"/>
    <property type="match status" value="1"/>
</dbReference>
<dbReference type="Gene3D" id="3.40.970.10">
    <property type="entry name" value="Ribonuclease H1, N-terminal domain"/>
    <property type="match status" value="1"/>
</dbReference>
<evidence type="ECO:0000256" key="7">
    <source>
        <dbReference type="ARBA" id="ARBA00022801"/>
    </source>
</evidence>
<dbReference type="PANTHER" id="PTHR10642">
    <property type="entry name" value="RIBONUCLEASE H1"/>
    <property type="match status" value="1"/>
</dbReference>
<dbReference type="Gene3D" id="3.30.420.10">
    <property type="entry name" value="Ribonuclease H-like superfamily/Ribonuclease H"/>
    <property type="match status" value="1"/>
</dbReference>
<evidence type="ECO:0000256" key="5">
    <source>
        <dbReference type="ARBA" id="ARBA00022723"/>
    </source>
</evidence>
<dbReference type="GO" id="GO:0003676">
    <property type="term" value="F:nucleic acid binding"/>
    <property type="evidence" value="ECO:0007669"/>
    <property type="project" value="UniProtKB-UniRule"/>
</dbReference>
<evidence type="ECO:0000256" key="8">
    <source>
        <dbReference type="ARBA" id="ARBA00022842"/>
    </source>
</evidence>
<dbReference type="EC" id="3.1.26.4" evidence="3 9"/>
<dbReference type="EMBL" id="CAKXYY010000021">
    <property type="protein sequence ID" value="CAH2355054.1"/>
    <property type="molecule type" value="Genomic_DNA"/>
</dbReference>
<dbReference type="GO" id="GO:0000287">
    <property type="term" value="F:magnesium ion binding"/>
    <property type="evidence" value="ECO:0007669"/>
    <property type="project" value="UniProtKB-UniRule"/>
</dbReference>
<evidence type="ECO:0000256" key="1">
    <source>
        <dbReference type="ARBA" id="ARBA00001946"/>
    </source>
</evidence>
<dbReference type="Proteomes" id="UP000837801">
    <property type="component" value="Unassembled WGS sequence"/>
</dbReference>
<keyword evidence="6 9" id="KW-0255">Endonuclease</keyword>
<dbReference type="FunFam" id="3.40.970.10:FF:000001">
    <property type="entry name" value="Ribonuclease H1"/>
    <property type="match status" value="1"/>
</dbReference>
<comment type="cofactor">
    <cofactor evidence="1 9">
        <name>Mg(2+)</name>
        <dbReference type="ChEBI" id="CHEBI:18420"/>
    </cofactor>
</comment>
<dbReference type="OrthoDB" id="407198at2759"/>
<dbReference type="Pfam" id="PF01693">
    <property type="entry name" value="Cauli_VI"/>
    <property type="match status" value="1"/>
</dbReference>
<reference evidence="12" key="1">
    <citation type="submission" date="2022-03" db="EMBL/GenBank/DDBJ databases">
        <authorList>
            <person name="Legras J.-L."/>
            <person name="Devillers H."/>
            <person name="Grondin C."/>
        </authorList>
    </citation>
    <scope>NUCLEOTIDE SEQUENCE</scope>
    <source>
        <strain evidence="12">CLIB 1423</strain>
    </source>
</reference>
<evidence type="ECO:0000256" key="6">
    <source>
        <dbReference type="ARBA" id="ARBA00022759"/>
    </source>
</evidence>
<comment type="function">
    <text evidence="9">Endonuclease that specifically degrades the RNA of RNA-DNA hybrids.</text>
</comment>
<comment type="catalytic activity">
    <reaction evidence="9">
        <text>Endonucleolytic cleavage to 5'-phosphomonoester.</text>
        <dbReference type="EC" id="3.1.26.4"/>
    </reaction>
</comment>
<dbReference type="GO" id="GO:0043137">
    <property type="term" value="P:DNA replication, removal of RNA primer"/>
    <property type="evidence" value="ECO:0007669"/>
    <property type="project" value="TreeGrafter"/>
</dbReference>
<dbReference type="GO" id="GO:0004523">
    <property type="term" value="F:RNA-DNA hybrid ribonuclease activity"/>
    <property type="evidence" value="ECO:0007669"/>
    <property type="project" value="UniProtKB-UniRule"/>
</dbReference>
<protein>
    <recommendedName>
        <fullName evidence="3 9">Ribonuclease H</fullName>
        <shortName evidence="9">RNase H</shortName>
        <ecNumber evidence="3 9">3.1.26.4</ecNumber>
    </recommendedName>
</protein>
<dbReference type="SUPFAM" id="SSF55658">
    <property type="entry name" value="L9 N-domain-like"/>
    <property type="match status" value="1"/>
</dbReference>
<keyword evidence="13" id="KW-1185">Reference proteome</keyword>
<evidence type="ECO:0000259" key="11">
    <source>
        <dbReference type="PROSITE" id="PS50879"/>
    </source>
</evidence>
<dbReference type="InterPro" id="IPR012337">
    <property type="entry name" value="RNaseH-like_sf"/>
</dbReference>
<proteinExistence type="inferred from homology"/>
<comment type="caution">
    <text evidence="12">The sequence shown here is derived from an EMBL/GenBank/DDBJ whole genome shotgun (WGS) entry which is preliminary data.</text>
</comment>
<dbReference type="SUPFAM" id="SSF53098">
    <property type="entry name" value="Ribonuclease H-like"/>
    <property type="match status" value="1"/>
</dbReference>
<evidence type="ECO:0000256" key="9">
    <source>
        <dbReference type="PIRNR" id="PIRNR036852"/>
    </source>
</evidence>
<gene>
    <name evidence="12" type="ORF">CLIB1423_21S00782</name>
</gene>
<evidence type="ECO:0000256" key="10">
    <source>
        <dbReference type="SAM" id="MobiDB-lite"/>
    </source>
</evidence>
<dbReference type="InterPro" id="IPR009027">
    <property type="entry name" value="Ribosomal_bL9/RNase_H1_N"/>
</dbReference>
<dbReference type="InterPro" id="IPR037056">
    <property type="entry name" value="RNase_H1_N_sf"/>
</dbReference>
<evidence type="ECO:0000256" key="2">
    <source>
        <dbReference type="ARBA" id="ARBA00005300"/>
    </source>
</evidence>
<feature type="compositionally biased region" description="Low complexity" evidence="10">
    <location>
        <begin position="61"/>
        <end position="85"/>
    </location>
</feature>
<feature type="region of interest" description="Disordered" evidence="10">
    <location>
        <begin position="49"/>
        <end position="85"/>
    </location>
</feature>
<dbReference type="PROSITE" id="PS50879">
    <property type="entry name" value="RNASE_H_1"/>
    <property type="match status" value="1"/>
</dbReference>
<dbReference type="InterPro" id="IPR050092">
    <property type="entry name" value="RNase_H"/>
</dbReference>